<dbReference type="PRINTS" id="PR00237">
    <property type="entry name" value="GPCRRHODOPSN"/>
</dbReference>
<dbReference type="Proteomes" id="UP001634394">
    <property type="component" value="Unassembled WGS sequence"/>
</dbReference>
<feature type="region of interest" description="Disordered" evidence="9">
    <location>
        <begin position="318"/>
        <end position="380"/>
    </location>
</feature>
<dbReference type="Gene3D" id="1.20.1070.10">
    <property type="entry name" value="Rhodopsin 7-helix transmembrane proteins"/>
    <property type="match status" value="1"/>
</dbReference>
<keyword evidence="7 8" id="KW-0807">Transducer</keyword>
<keyword evidence="13" id="KW-1185">Reference proteome</keyword>
<evidence type="ECO:0000256" key="4">
    <source>
        <dbReference type="ARBA" id="ARBA00023040"/>
    </source>
</evidence>
<dbReference type="PANTHER" id="PTHR24243:SF208">
    <property type="entry name" value="PYROKININ-1 RECEPTOR"/>
    <property type="match status" value="1"/>
</dbReference>
<evidence type="ECO:0000313" key="13">
    <source>
        <dbReference type="Proteomes" id="UP001634394"/>
    </source>
</evidence>
<dbReference type="PROSITE" id="PS00237">
    <property type="entry name" value="G_PROTEIN_RECEP_F1_1"/>
    <property type="match status" value="1"/>
</dbReference>
<protein>
    <recommendedName>
        <fullName evidence="11">G-protein coupled receptors family 1 profile domain-containing protein</fullName>
    </recommendedName>
</protein>
<dbReference type="Pfam" id="PF00001">
    <property type="entry name" value="7tm_1"/>
    <property type="match status" value="1"/>
</dbReference>
<comment type="caution">
    <text evidence="12">The sequence shown here is derived from an EMBL/GenBank/DDBJ whole genome shotgun (WGS) entry which is preliminary data.</text>
</comment>
<evidence type="ECO:0000256" key="5">
    <source>
        <dbReference type="ARBA" id="ARBA00023136"/>
    </source>
</evidence>
<accession>A0ABD3Y2M6</accession>
<feature type="transmembrane region" description="Helical" evidence="10">
    <location>
        <begin position="387"/>
        <end position="407"/>
    </location>
</feature>
<feature type="compositionally biased region" description="Polar residues" evidence="9">
    <location>
        <begin position="318"/>
        <end position="327"/>
    </location>
</feature>
<dbReference type="SUPFAM" id="SSF81321">
    <property type="entry name" value="Family A G protein-coupled receptor-like"/>
    <property type="match status" value="1"/>
</dbReference>
<feature type="transmembrane region" description="Helical" evidence="10">
    <location>
        <begin position="165"/>
        <end position="184"/>
    </location>
</feature>
<evidence type="ECO:0000256" key="9">
    <source>
        <dbReference type="SAM" id="MobiDB-lite"/>
    </source>
</evidence>
<name>A0ABD3Y2M6_SINWO</name>
<feature type="transmembrane region" description="Helical" evidence="10">
    <location>
        <begin position="84"/>
        <end position="103"/>
    </location>
</feature>
<keyword evidence="2 8" id="KW-0812">Transmembrane</keyword>
<feature type="transmembrane region" description="Helical" evidence="10">
    <location>
        <begin position="123"/>
        <end position="144"/>
    </location>
</feature>
<feature type="compositionally biased region" description="Low complexity" evidence="9">
    <location>
        <begin position="339"/>
        <end position="354"/>
    </location>
</feature>
<evidence type="ECO:0000259" key="11">
    <source>
        <dbReference type="PROSITE" id="PS50262"/>
    </source>
</evidence>
<proteinExistence type="inferred from homology"/>
<evidence type="ECO:0000256" key="10">
    <source>
        <dbReference type="SAM" id="Phobius"/>
    </source>
</evidence>
<evidence type="ECO:0000256" key="6">
    <source>
        <dbReference type="ARBA" id="ARBA00023170"/>
    </source>
</evidence>
<dbReference type="GO" id="GO:0016020">
    <property type="term" value="C:membrane"/>
    <property type="evidence" value="ECO:0007669"/>
    <property type="project" value="UniProtKB-SubCell"/>
</dbReference>
<feature type="transmembrane region" description="Helical" evidence="10">
    <location>
        <begin position="215"/>
        <end position="241"/>
    </location>
</feature>
<feature type="transmembrane region" description="Helical" evidence="10">
    <location>
        <begin position="427"/>
        <end position="451"/>
    </location>
</feature>
<dbReference type="CDD" id="cd00637">
    <property type="entry name" value="7tm_classA_rhodopsin-like"/>
    <property type="match status" value="1"/>
</dbReference>
<dbReference type="PANTHER" id="PTHR24243">
    <property type="entry name" value="G-PROTEIN COUPLED RECEPTOR"/>
    <property type="match status" value="1"/>
</dbReference>
<dbReference type="AlphaFoldDB" id="A0ABD3Y2M6"/>
<comment type="similarity">
    <text evidence="8">Belongs to the G-protein coupled receptor 1 family.</text>
</comment>
<dbReference type="EMBL" id="JBJQND010000001">
    <property type="protein sequence ID" value="KAL3891733.1"/>
    <property type="molecule type" value="Genomic_DNA"/>
</dbReference>
<dbReference type="PROSITE" id="PS50262">
    <property type="entry name" value="G_PROTEIN_RECEP_F1_2"/>
    <property type="match status" value="1"/>
</dbReference>
<evidence type="ECO:0000256" key="3">
    <source>
        <dbReference type="ARBA" id="ARBA00022989"/>
    </source>
</evidence>
<evidence type="ECO:0000256" key="8">
    <source>
        <dbReference type="RuleBase" id="RU000688"/>
    </source>
</evidence>
<evidence type="ECO:0000256" key="7">
    <source>
        <dbReference type="ARBA" id="ARBA00023224"/>
    </source>
</evidence>
<keyword evidence="6 8" id="KW-0675">Receptor</keyword>
<feature type="domain" description="G-protein coupled receptors family 1 profile" evidence="11">
    <location>
        <begin position="65"/>
        <end position="448"/>
    </location>
</feature>
<organism evidence="12 13">
    <name type="scientific">Sinanodonta woodiana</name>
    <name type="common">Chinese pond mussel</name>
    <name type="synonym">Anodonta woodiana</name>
    <dbReference type="NCBI Taxonomy" id="1069815"/>
    <lineage>
        <taxon>Eukaryota</taxon>
        <taxon>Metazoa</taxon>
        <taxon>Spiralia</taxon>
        <taxon>Lophotrochozoa</taxon>
        <taxon>Mollusca</taxon>
        <taxon>Bivalvia</taxon>
        <taxon>Autobranchia</taxon>
        <taxon>Heteroconchia</taxon>
        <taxon>Palaeoheterodonta</taxon>
        <taxon>Unionida</taxon>
        <taxon>Unionoidea</taxon>
        <taxon>Unionidae</taxon>
        <taxon>Unioninae</taxon>
        <taxon>Sinanodonta</taxon>
    </lineage>
</organism>
<sequence length="481" mass="54510">MENSDNMPNEGSLEPNLSSSDMFESHNINIGQDFISLQEINEAEVIILLPVIVFYVIIMVTGIIGNIFVLIIYTFRFKRMSARFYILSLAVLDLIVCCIGIPYHLLDVLHPYTYFYSDACKALTFLITFFTFGSIYVLLVVGVDRFLKICRPLKKQVSDFGRRKACFIAIMMGLLSSWPQAVIYGHSTTVISGHANITGVECFVDDLYKHTEYPLIYLGFTFFVAVSIIVTLIVLYSFICYKIYVHDKYRGDILRTIGRSSTCTCTETNTHTTKAAVGSFSEGKPQQVCVQTFKTDNQKTKPMRLVSCAREITPERNLSSSNISCGTGESRRNSDVSPRRSPSRSESSQEEVPSGSQKNKESLIESVNERKESATSSQQKQNATRKITLMMCSITIMFIISYIPYIAMSVADSMVDDLWEGIGATRIVVYDFFLRSYVINNMVNPIIYGFWDDRFRSECIRLIQGRFFCHSRKDSKGSLTN</sequence>
<dbReference type="GO" id="GO:0004930">
    <property type="term" value="F:G protein-coupled receptor activity"/>
    <property type="evidence" value="ECO:0007669"/>
    <property type="project" value="UniProtKB-KW"/>
</dbReference>
<dbReference type="InterPro" id="IPR000276">
    <property type="entry name" value="GPCR_Rhodpsn"/>
</dbReference>
<evidence type="ECO:0000256" key="2">
    <source>
        <dbReference type="ARBA" id="ARBA00022692"/>
    </source>
</evidence>
<evidence type="ECO:0000256" key="1">
    <source>
        <dbReference type="ARBA" id="ARBA00004141"/>
    </source>
</evidence>
<keyword evidence="5 10" id="KW-0472">Membrane</keyword>
<keyword evidence="3 10" id="KW-1133">Transmembrane helix</keyword>
<comment type="subcellular location">
    <subcellularLocation>
        <location evidence="1">Membrane</location>
        <topology evidence="1">Multi-pass membrane protein</topology>
    </subcellularLocation>
</comment>
<evidence type="ECO:0000313" key="12">
    <source>
        <dbReference type="EMBL" id="KAL3891733.1"/>
    </source>
</evidence>
<dbReference type="InterPro" id="IPR017452">
    <property type="entry name" value="GPCR_Rhodpsn_7TM"/>
</dbReference>
<feature type="transmembrane region" description="Helical" evidence="10">
    <location>
        <begin position="45"/>
        <end position="72"/>
    </location>
</feature>
<feature type="compositionally biased region" description="Basic and acidic residues" evidence="9">
    <location>
        <begin position="358"/>
        <end position="373"/>
    </location>
</feature>
<gene>
    <name evidence="12" type="ORF">ACJMK2_003982</name>
</gene>
<keyword evidence="4 8" id="KW-0297">G-protein coupled receptor</keyword>
<reference evidence="12 13" key="1">
    <citation type="submission" date="2024-11" db="EMBL/GenBank/DDBJ databases">
        <title>Chromosome-level genome assembly of the freshwater bivalve Anodonta woodiana.</title>
        <authorList>
            <person name="Chen X."/>
        </authorList>
    </citation>
    <scope>NUCLEOTIDE SEQUENCE [LARGE SCALE GENOMIC DNA]</scope>
    <source>
        <strain evidence="12">MN2024</strain>
        <tissue evidence="12">Gills</tissue>
    </source>
</reference>
<feature type="compositionally biased region" description="Basic and acidic residues" evidence="9">
    <location>
        <begin position="329"/>
        <end position="338"/>
    </location>
</feature>